<dbReference type="GO" id="GO:0005524">
    <property type="term" value="F:ATP binding"/>
    <property type="evidence" value="ECO:0007669"/>
    <property type="project" value="UniProtKB-KW"/>
</dbReference>
<dbReference type="PROSITE" id="PS00211">
    <property type="entry name" value="ABC_TRANSPORTER_1"/>
    <property type="match status" value="1"/>
</dbReference>
<sequence>MSSRSSSSANHPVGAEEGSSSPLLSTRGVSKSFSGVPALIDVDFDLYPGRVHALLGQNGAGKSTLISILSGVLQADSGEIVLSGESRNFSTPREALDAGIVAVYQELSLLPHMTVSENLFLGIEPGKLSVLDRKSMSDQSTEMLRSLGAEGIDPNALVGTLSLTSQQIVEIAKALIRNAKVLVLDEPSAVLGDDELELLYNLIAKLKATGIAIVYITHRLDEVMQIADEVTIMRDGRKVITTDRANLDTESMIEALVGRKIATKSAPKWINENRPVSGEPILKVSNLILPGMKGKAMDFDLFPGEILGLVGMTGSGRSRLLRTLAGLAFPTSGQVSIDGKPLRIKNPRTSIAAGIVLVPEDRKRMGLVLDQPIGSNIVLSIVTRLSRITWIPDSVVKKLSNDMLQRLSVKSTGPSQIVRFLSGGNQQKVVIGRCLTTKPRLLLLDEPLRGVDIGAKSEIVEIVSEIARNGTAVIVVSSEIEDILALTDRLFVMRDGEMTQELTGDHANEAEVLRATVGVTHE</sequence>
<evidence type="ECO:0000256" key="7">
    <source>
        <dbReference type="ARBA" id="ARBA00022967"/>
    </source>
</evidence>
<dbReference type="FunFam" id="3.40.50.300:FF:000127">
    <property type="entry name" value="Ribose import ATP-binding protein RbsA"/>
    <property type="match status" value="1"/>
</dbReference>
<evidence type="ECO:0000256" key="5">
    <source>
        <dbReference type="ARBA" id="ARBA00022741"/>
    </source>
</evidence>
<comment type="subcellular location">
    <subcellularLocation>
        <location evidence="1">Cell membrane</location>
        <topology evidence="1">Peripheral membrane protein</topology>
    </subcellularLocation>
</comment>
<keyword evidence="8" id="KW-0472">Membrane</keyword>
<dbReference type="InterPro" id="IPR003593">
    <property type="entry name" value="AAA+_ATPase"/>
</dbReference>
<dbReference type="EMBL" id="CAEZXB010000025">
    <property type="protein sequence ID" value="CAB4681471.1"/>
    <property type="molecule type" value="Genomic_DNA"/>
</dbReference>
<feature type="region of interest" description="Disordered" evidence="9">
    <location>
        <begin position="1"/>
        <end position="25"/>
    </location>
</feature>
<dbReference type="InterPro" id="IPR003439">
    <property type="entry name" value="ABC_transporter-like_ATP-bd"/>
</dbReference>
<evidence type="ECO:0000256" key="8">
    <source>
        <dbReference type="ARBA" id="ARBA00023136"/>
    </source>
</evidence>
<dbReference type="InterPro" id="IPR050107">
    <property type="entry name" value="ABC_carbohydrate_import_ATPase"/>
</dbReference>
<dbReference type="InterPro" id="IPR027417">
    <property type="entry name" value="P-loop_NTPase"/>
</dbReference>
<evidence type="ECO:0000259" key="10">
    <source>
        <dbReference type="PROSITE" id="PS50893"/>
    </source>
</evidence>
<accession>A0A6J7VBS5</accession>
<keyword evidence="7" id="KW-1278">Translocase</keyword>
<feature type="compositionally biased region" description="Polar residues" evidence="9">
    <location>
        <begin position="1"/>
        <end position="10"/>
    </location>
</feature>
<feature type="domain" description="ABC transporter" evidence="10">
    <location>
        <begin position="276"/>
        <end position="520"/>
    </location>
</feature>
<keyword evidence="5" id="KW-0547">Nucleotide-binding</keyword>
<keyword evidence="4" id="KW-0677">Repeat</keyword>
<reference evidence="12" key="1">
    <citation type="submission" date="2020-05" db="EMBL/GenBank/DDBJ databases">
        <authorList>
            <person name="Chiriac C."/>
            <person name="Salcher M."/>
            <person name="Ghai R."/>
            <person name="Kavagutti S V."/>
        </authorList>
    </citation>
    <scope>NUCLEOTIDE SEQUENCE</scope>
</reference>
<proteinExistence type="predicted"/>
<evidence type="ECO:0000256" key="4">
    <source>
        <dbReference type="ARBA" id="ARBA00022737"/>
    </source>
</evidence>
<evidence type="ECO:0000256" key="1">
    <source>
        <dbReference type="ARBA" id="ARBA00004202"/>
    </source>
</evidence>
<dbReference type="GO" id="GO:0005886">
    <property type="term" value="C:plasma membrane"/>
    <property type="evidence" value="ECO:0007669"/>
    <property type="project" value="UniProtKB-SubCell"/>
</dbReference>
<evidence type="ECO:0000313" key="11">
    <source>
        <dbReference type="EMBL" id="CAB4681471.1"/>
    </source>
</evidence>
<evidence type="ECO:0000256" key="9">
    <source>
        <dbReference type="SAM" id="MobiDB-lite"/>
    </source>
</evidence>
<evidence type="ECO:0000313" key="12">
    <source>
        <dbReference type="EMBL" id="CAB5075723.1"/>
    </source>
</evidence>
<dbReference type="SUPFAM" id="SSF52540">
    <property type="entry name" value="P-loop containing nucleoside triphosphate hydrolases"/>
    <property type="match status" value="2"/>
</dbReference>
<dbReference type="PANTHER" id="PTHR43790">
    <property type="entry name" value="CARBOHYDRATE TRANSPORT ATP-BINDING PROTEIN MG119-RELATED"/>
    <property type="match status" value="1"/>
</dbReference>
<feature type="domain" description="ABC transporter" evidence="10">
    <location>
        <begin position="24"/>
        <end position="260"/>
    </location>
</feature>
<gene>
    <name evidence="11" type="ORF">UFOPK2342_01188</name>
    <name evidence="12" type="ORF">UFOPK4367_00846</name>
</gene>
<name>A0A6J7VBS5_9ZZZZ</name>
<evidence type="ECO:0000256" key="3">
    <source>
        <dbReference type="ARBA" id="ARBA00022475"/>
    </source>
</evidence>
<protein>
    <submittedName>
        <fullName evidence="12">Unannotated protein</fullName>
    </submittedName>
</protein>
<dbReference type="EMBL" id="CAFBRC010000048">
    <property type="protein sequence ID" value="CAB5075723.1"/>
    <property type="molecule type" value="Genomic_DNA"/>
</dbReference>
<dbReference type="Pfam" id="PF00005">
    <property type="entry name" value="ABC_tran"/>
    <property type="match status" value="2"/>
</dbReference>
<keyword evidence="3" id="KW-1003">Cell membrane</keyword>
<dbReference type="CDD" id="cd03216">
    <property type="entry name" value="ABC_Carb_Monos_I"/>
    <property type="match status" value="1"/>
</dbReference>
<dbReference type="SMART" id="SM00382">
    <property type="entry name" value="AAA"/>
    <property type="match status" value="2"/>
</dbReference>
<evidence type="ECO:0000256" key="2">
    <source>
        <dbReference type="ARBA" id="ARBA00022448"/>
    </source>
</evidence>
<dbReference type="PANTHER" id="PTHR43790:SF9">
    <property type="entry name" value="GALACTOFURANOSE TRANSPORTER ATP-BINDING PROTEIN YTFR"/>
    <property type="match status" value="1"/>
</dbReference>
<organism evidence="12">
    <name type="scientific">freshwater metagenome</name>
    <dbReference type="NCBI Taxonomy" id="449393"/>
    <lineage>
        <taxon>unclassified sequences</taxon>
        <taxon>metagenomes</taxon>
        <taxon>ecological metagenomes</taxon>
    </lineage>
</organism>
<dbReference type="InterPro" id="IPR017871">
    <property type="entry name" value="ABC_transporter-like_CS"/>
</dbReference>
<keyword evidence="6" id="KW-0067">ATP-binding</keyword>
<dbReference type="Gene3D" id="3.40.50.300">
    <property type="entry name" value="P-loop containing nucleotide triphosphate hydrolases"/>
    <property type="match status" value="2"/>
</dbReference>
<dbReference type="CDD" id="cd03215">
    <property type="entry name" value="ABC_Carb_Monos_II"/>
    <property type="match status" value="1"/>
</dbReference>
<evidence type="ECO:0000256" key="6">
    <source>
        <dbReference type="ARBA" id="ARBA00022840"/>
    </source>
</evidence>
<keyword evidence="2" id="KW-0813">Transport</keyword>
<dbReference type="AlphaFoldDB" id="A0A6J7VBS5"/>
<dbReference type="PROSITE" id="PS50893">
    <property type="entry name" value="ABC_TRANSPORTER_2"/>
    <property type="match status" value="2"/>
</dbReference>
<dbReference type="GO" id="GO:0016887">
    <property type="term" value="F:ATP hydrolysis activity"/>
    <property type="evidence" value="ECO:0007669"/>
    <property type="project" value="InterPro"/>
</dbReference>